<feature type="transmembrane region" description="Helical" evidence="2">
    <location>
        <begin position="20"/>
        <end position="41"/>
    </location>
</feature>
<keyword evidence="2" id="KW-1133">Transmembrane helix</keyword>
<dbReference type="EMBL" id="CP012109">
    <property type="protein sequence ID" value="AKQ64860.1"/>
    <property type="molecule type" value="Genomic_DNA"/>
</dbReference>
<name>A0A0H4WU69_9BACT</name>
<feature type="compositionally biased region" description="Low complexity" evidence="1">
    <location>
        <begin position="243"/>
        <end position="273"/>
    </location>
</feature>
<dbReference type="STRING" id="1297742.A176_001772"/>
<dbReference type="AlphaFoldDB" id="A0A0H4WU69"/>
<gene>
    <name evidence="3" type="ORF">A176_001772</name>
</gene>
<feature type="transmembrane region" description="Helical" evidence="2">
    <location>
        <begin position="88"/>
        <end position="108"/>
    </location>
</feature>
<feature type="transmembrane region" description="Helical" evidence="2">
    <location>
        <begin position="53"/>
        <end position="76"/>
    </location>
</feature>
<proteinExistence type="predicted"/>
<accession>A0A0H4WU69</accession>
<evidence type="ECO:0000256" key="2">
    <source>
        <dbReference type="SAM" id="Phobius"/>
    </source>
</evidence>
<dbReference type="PATRIC" id="fig|1297742.4.peg.1795"/>
<keyword evidence="2" id="KW-0472">Membrane</keyword>
<dbReference type="RefSeq" id="WP_002634113.1">
    <property type="nucleotide sequence ID" value="NZ_CP012109.1"/>
</dbReference>
<feature type="compositionally biased region" description="Low complexity" evidence="1">
    <location>
        <begin position="219"/>
        <end position="236"/>
    </location>
</feature>
<feature type="region of interest" description="Disordered" evidence="1">
    <location>
        <begin position="179"/>
        <end position="281"/>
    </location>
</feature>
<keyword evidence="2" id="KW-0812">Transmembrane</keyword>
<evidence type="ECO:0000313" key="4">
    <source>
        <dbReference type="Proteomes" id="UP000009026"/>
    </source>
</evidence>
<evidence type="ECO:0000313" key="3">
    <source>
        <dbReference type="EMBL" id="AKQ64860.1"/>
    </source>
</evidence>
<evidence type="ECO:0000256" key="1">
    <source>
        <dbReference type="SAM" id="MobiDB-lite"/>
    </source>
</evidence>
<dbReference type="Proteomes" id="UP000009026">
    <property type="component" value="Chromosome"/>
</dbReference>
<sequence>MSSKTSVLEPLRVRVRRFQFIMGLGFIALVVGSILSVALTLRLSVRIQAVPVGVLRLTLAVLLENLWVLGVLPLMCYGAARVMELRPWTTGGGAAVAGSLFVHALGFVQNGVNGLWLGGLGSFLSLAAFAGGVVLSARAVAMGRAAAAAQTVKSQAKAQERKSEYDEFLLAAEQGAARLEQREAQASSATAPVTAEAGPQGPVTPEAPQAADVAEMDSEQAPASAAQASDAVAELAPAEATQSEALKTAATSEAAAPLDAPSSPVEPASVAAPAERKTSGA</sequence>
<organism evidence="3 4">
    <name type="scientific">Pseudomyxococcus hansupus</name>
    <dbReference type="NCBI Taxonomy" id="1297742"/>
    <lineage>
        <taxon>Bacteria</taxon>
        <taxon>Pseudomonadati</taxon>
        <taxon>Myxococcota</taxon>
        <taxon>Myxococcia</taxon>
        <taxon>Myxococcales</taxon>
        <taxon>Cystobacterineae</taxon>
        <taxon>Myxococcaceae</taxon>
        <taxon>Pseudomyxococcus</taxon>
    </lineage>
</organism>
<keyword evidence="4" id="KW-1185">Reference proteome</keyword>
<dbReference type="KEGG" id="mym:A176_001772"/>
<protein>
    <submittedName>
        <fullName evidence="3">Uncharacterized protein</fullName>
    </submittedName>
</protein>
<feature type="transmembrane region" description="Helical" evidence="2">
    <location>
        <begin position="114"/>
        <end position="135"/>
    </location>
</feature>
<reference evidence="3 4" key="1">
    <citation type="journal article" date="2016" name="PLoS ONE">
        <title>Complete Genome Sequence and Comparative Genomics of a Novel Myxobacterium Myxococcus hansupus.</title>
        <authorList>
            <person name="Sharma G."/>
            <person name="Narwani T."/>
            <person name="Subramanian S."/>
        </authorList>
    </citation>
    <scope>NUCLEOTIDE SEQUENCE [LARGE SCALE GENOMIC DNA]</scope>
    <source>
        <strain evidence="4">mixupus</strain>
    </source>
</reference>